<sequence length="71" mass="7877">MEKPVFTLDEVKALKILGLFDSEISLISYIRTLKWGSVEITVQNSEPVFAKSAYQTIKFASGQGRVSSEHG</sequence>
<comment type="caution">
    <text evidence="1">The sequence shown here is derived from an EMBL/GenBank/DDBJ whole genome shotgun (WGS) entry which is preliminary data.</text>
</comment>
<reference evidence="1 2" key="1">
    <citation type="journal article" date="2017" name="ISME J.">
        <title>Energy and carbon metabolisms in a deep terrestrial subsurface fluid microbial community.</title>
        <authorList>
            <person name="Momper L."/>
            <person name="Jungbluth S.P."/>
            <person name="Lee M.D."/>
            <person name="Amend J.P."/>
        </authorList>
    </citation>
    <scope>NUCLEOTIDE SEQUENCE [LARGE SCALE GENOMIC DNA]</scope>
    <source>
        <strain evidence="1">SURF_46</strain>
    </source>
</reference>
<proteinExistence type="predicted"/>
<dbReference type="AlphaFoldDB" id="A0A3A4ZFY0"/>
<dbReference type="InterPro" id="IPR018743">
    <property type="entry name" value="DUF2292"/>
</dbReference>
<evidence type="ECO:0000313" key="2">
    <source>
        <dbReference type="Proteomes" id="UP000265540"/>
    </source>
</evidence>
<dbReference type="EMBL" id="QZJF01000005">
    <property type="protein sequence ID" value="RJR28029.1"/>
    <property type="molecule type" value="Genomic_DNA"/>
</dbReference>
<organism evidence="1 2">
    <name type="scientific">candidate division WWE3 bacterium</name>
    <dbReference type="NCBI Taxonomy" id="2053526"/>
    <lineage>
        <taxon>Bacteria</taxon>
        <taxon>Katanobacteria</taxon>
    </lineage>
</organism>
<name>A0A3A4ZFY0_UNCKA</name>
<accession>A0A3A4ZFY0</accession>
<evidence type="ECO:0000313" key="1">
    <source>
        <dbReference type="EMBL" id="RJR28029.1"/>
    </source>
</evidence>
<protein>
    <submittedName>
        <fullName evidence="1">DUF2292 domain-containing protein</fullName>
    </submittedName>
</protein>
<dbReference type="Pfam" id="PF10055">
    <property type="entry name" value="DUF2292"/>
    <property type="match status" value="1"/>
</dbReference>
<dbReference type="Proteomes" id="UP000265540">
    <property type="component" value="Unassembled WGS sequence"/>
</dbReference>
<gene>
    <name evidence="1" type="ORF">C4561_00800</name>
</gene>